<feature type="non-terminal residue" evidence="1">
    <location>
        <position position="236"/>
    </location>
</feature>
<comment type="caution">
    <text evidence="1">The sequence shown here is derived from an EMBL/GenBank/DDBJ whole genome shotgun (WGS) entry which is preliminary data.</text>
</comment>
<dbReference type="Proteomes" id="UP000789366">
    <property type="component" value="Unassembled WGS sequence"/>
</dbReference>
<reference evidence="1" key="1">
    <citation type="submission" date="2021-06" db="EMBL/GenBank/DDBJ databases">
        <authorList>
            <person name="Kallberg Y."/>
            <person name="Tangrot J."/>
            <person name="Rosling A."/>
        </authorList>
    </citation>
    <scope>NUCLEOTIDE SEQUENCE</scope>
    <source>
        <strain evidence="1">28 12/20/2015</strain>
    </source>
</reference>
<name>A0ACA9QHB1_9GLOM</name>
<evidence type="ECO:0000313" key="2">
    <source>
        <dbReference type="Proteomes" id="UP000789366"/>
    </source>
</evidence>
<dbReference type="EMBL" id="CAJVPW010043725">
    <property type="protein sequence ID" value="CAG8752705.1"/>
    <property type="molecule type" value="Genomic_DNA"/>
</dbReference>
<proteinExistence type="predicted"/>
<accession>A0ACA9QHB1</accession>
<keyword evidence="2" id="KW-1185">Reference proteome</keyword>
<evidence type="ECO:0000313" key="1">
    <source>
        <dbReference type="EMBL" id="CAG8752705.1"/>
    </source>
</evidence>
<sequence length="236" mass="26899">KPQQKRRPSIINKVELYNVANDILEIRANATVGQLLQYSNQRRNLAKIIRRPPNLKEANLVDSQLKQCTTAVKCYMYIGDEPVVAILDTGAAVSIITKRLADHLELRINEESKTVVVIATGARERTLGKITKVNINILNVRIPTALQVLESQKLVIRYMRKRFEVPIMHMDKRKQKEYISEESELEEIVSFISDSAPTDNDNTEKEISTEKKAYIDKKLTVEEQLNKIVKSGKVEG</sequence>
<organism evidence="1 2">
    <name type="scientific">Cetraspora pellucida</name>
    <dbReference type="NCBI Taxonomy" id="1433469"/>
    <lineage>
        <taxon>Eukaryota</taxon>
        <taxon>Fungi</taxon>
        <taxon>Fungi incertae sedis</taxon>
        <taxon>Mucoromycota</taxon>
        <taxon>Glomeromycotina</taxon>
        <taxon>Glomeromycetes</taxon>
        <taxon>Diversisporales</taxon>
        <taxon>Gigasporaceae</taxon>
        <taxon>Cetraspora</taxon>
    </lineage>
</organism>
<protein>
    <submittedName>
        <fullName evidence="1">742_t:CDS:1</fullName>
    </submittedName>
</protein>
<feature type="non-terminal residue" evidence="1">
    <location>
        <position position="1"/>
    </location>
</feature>
<gene>
    <name evidence="1" type="ORF">SPELUC_LOCUS14597</name>
</gene>